<protein>
    <recommendedName>
        <fullName evidence="3">Integrator complex subunit 12</fullName>
    </recommendedName>
</protein>
<feature type="compositionally biased region" description="Low complexity" evidence="9">
    <location>
        <begin position="372"/>
        <end position="391"/>
    </location>
</feature>
<keyword evidence="6" id="KW-0862">Zinc</keyword>
<dbReference type="PANTHER" id="PTHR13415">
    <property type="entry name" value="NUCLEAR FACTOR-RELATED"/>
    <property type="match status" value="1"/>
</dbReference>
<dbReference type="InterPro" id="IPR001965">
    <property type="entry name" value="Znf_PHD"/>
</dbReference>
<dbReference type="GO" id="GO:0160232">
    <property type="term" value="C:INTAC complex"/>
    <property type="evidence" value="ECO:0007669"/>
    <property type="project" value="UniProtKB-ARBA"/>
</dbReference>
<dbReference type="PANTHER" id="PTHR13415:SF2">
    <property type="entry name" value="INTEGRATOR COMPLEX SUBUNIT 12"/>
    <property type="match status" value="1"/>
</dbReference>
<dbReference type="Pfam" id="PF00628">
    <property type="entry name" value="PHD"/>
    <property type="match status" value="1"/>
</dbReference>
<dbReference type="GO" id="GO:0032039">
    <property type="term" value="C:integrator complex"/>
    <property type="evidence" value="ECO:0007669"/>
    <property type="project" value="UniProtKB-ARBA"/>
</dbReference>
<dbReference type="EMBL" id="KQ417929">
    <property type="protein sequence ID" value="KOF89651.1"/>
    <property type="molecule type" value="Genomic_DNA"/>
</dbReference>
<evidence type="ECO:0000259" key="10">
    <source>
        <dbReference type="PROSITE" id="PS50016"/>
    </source>
</evidence>
<keyword evidence="7" id="KW-0539">Nucleus</keyword>
<evidence type="ECO:0000256" key="6">
    <source>
        <dbReference type="ARBA" id="ARBA00022833"/>
    </source>
</evidence>
<keyword evidence="5 8" id="KW-0863">Zinc-finger</keyword>
<organism evidence="11">
    <name type="scientific">Octopus bimaculoides</name>
    <name type="common">California two-spotted octopus</name>
    <dbReference type="NCBI Taxonomy" id="37653"/>
    <lineage>
        <taxon>Eukaryota</taxon>
        <taxon>Metazoa</taxon>
        <taxon>Spiralia</taxon>
        <taxon>Lophotrochozoa</taxon>
        <taxon>Mollusca</taxon>
        <taxon>Cephalopoda</taxon>
        <taxon>Coleoidea</taxon>
        <taxon>Octopodiformes</taxon>
        <taxon>Octopoda</taxon>
        <taxon>Incirrata</taxon>
        <taxon>Octopodidae</taxon>
        <taxon>Octopus</taxon>
    </lineage>
</organism>
<dbReference type="SMART" id="SM00249">
    <property type="entry name" value="PHD"/>
    <property type="match status" value="1"/>
</dbReference>
<dbReference type="InterPro" id="IPR019786">
    <property type="entry name" value="Zinc_finger_PHD-type_CS"/>
</dbReference>
<name>A0A0L8HK99_OCTBM</name>
<dbReference type="Gene3D" id="3.30.40.10">
    <property type="entry name" value="Zinc/RING finger domain, C3HC4 (zinc finger)"/>
    <property type="match status" value="1"/>
</dbReference>
<dbReference type="InterPro" id="IPR039054">
    <property type="entry name" value="Int12_PHD"/>
</dbReference>
<dbReference type="CDD" id="cd15501">
    <property type="entry name" value="PHD_Int12"/>
    <property type="match status" value="1"/>
</dbReference>
<dbReference type="AlphaFoldDB" id="A0A0L8HK99"/>
<dbReference type="OMA" id="RCEKTMK"/>
<comment type="similarity">
    <text evidence="2">Belongs to the Integrator subunit 12 family.</text>
</comment>
<dbReference type="FunFam" id="3.30.40.10:FF:000101">
    <property type="entry name" value="Integrator complex subunit 12"/>
    <property type="match status" value="1"/>
</dbReference>
<feature type="region of interest" description="Disordered" evidence="9">
    <location>
        <begin position="411"/>
        <end position="450"/>
    </location>
</feature>
<evidence type="ECO:0000256" key="5">
    <source>
        <dbReference type="ARBA" id="ARBA00022771"/>
    </source>
</evidence>
<dbReference type="SUPFAM" id="SSF57903">
    <property type="entry name" value="FYVE/PHD zinc finger"/>
    <property type="match status" value="1"/>
</dbReference>
<dbReference type="InterPro" id="IPR019787">
    <property type="entry name" value="Znf_PHD-finger"/>
</dbReference>
<evidence type="ECO:0000256" key="4">
    <source>
        <dbReference type="ARBA" id="ARBA00022723"/>
    </source>
</evidence>
<feature type="region of interest" description="Disordered" evidence="9">
    <location>
        <begin position="119"/>
        <end position="177"/>
    </location>
</feature>
<gene>
    <name evidence="11" type="ORF">OCBIM_22012715mg</name>
</gene>
<proteinExistence type="inferred from homology"/>
<comment type="subcellular location">
    <subcellularLocation>
        <location evidence="1">Nucleus</location>
    </subcellularLocation>
</comment>
<reference evidence="11" key="1">
    <citation type="submission" date="2015-07" db="EMBL/GenBank/DDBJ databases">
        <title>MeaNS - Measles Nucleotide Surveillance Program.</title>
        <authorList>
            <person name="Tran T."/>
            <person name="Druce J."/>
        </authorList>
    </citation>
    <scope>NUCLEOTIDE SEQUENCE</scope>
    <source>
        <strain evidence="11">UCB-OBI-ISO-001</strain>
        <tissue evidence="11">Gonad</tissue>
    </source>
</reference>
<feature type="compositionally biased region" description="Basic and acidic residues" evidence="9">
    <location>
        <begin position="119"/>
        <end position="169"/>
    </location>
</feature>
<dbReference type="PROSITE" id="PS01359">
    <property type="entry name" value="ZF_PHD_1"/>
    <property type="match status" value="1"/>
</dbReference>
<evidence type="ECO:0000256" key="7">
    <source>
        <dbReference type="ARBA" id="ARBA00023242"/>
    </source>
</evidence>
<evidence type="ECO:0000256" key="8">
    <source>
        <dbReference type="PROSITE-ProRule" id="PRU00146"/>
    </source>
</evidence>
<dbReference type="InterPro" id="IPR013083">
    <property type="entry name" value="Znf_RING/FYVE/PHD"/>
</dbReference>
<evidence type="ECO:0000313" key="11">
    <source>
        <dbReference type="EMBL" id="KOF89651.1"/>
    </source>
</evidence>
<dbReference type="GO" id="GO:0034472">
    <property type="term" value="P:snRNA 3'-end processing"/>
    <property type="evidence" value="ECO:0007669"/>
    <property type="project" value="TreeGrafter"/>
</dbReference>
<dbReference type="STRING" id="37653.A0A0L8HK99"/>
<sequence length="450" mass="50159">MKVENIFAEEHCQILGRIVSKYPWIKYFFRYTNSNYTMHSRFSGFSIASGLGNSCRLPNKMATLELDPLFTKALKLLYSKSKDADYQLRLMVEEVVAQRKGLPVKHDFMETLPESKKPRLDLFSSLEKEEKTNKEKEREMEKERERERSRKERELKDKEDKERREKAMSEKAAATVATAEKAEKSAVVVEKSSSFKEPEALGSSDDNMDTADFILDLGIACVNCQQFEVTSGNQLIECQECHNLYHQECHKPPVIGQDVNDPRFVWYCTRCVKSLEKMATKPPKPIKSSSLTNTMESSKSFVMASSSSKSSKSDSADTVLPFRRVESKVSSSSMAAKPMSGLVSLAANLSGKTTSDVLLSKSSLTKSEQTKHSSASSSSKESKPSSNSGSKLDLSEKNLFAAALTMAAKVSTKGSSKTSSGMQMANADKRLQLMKKKAAAKLQEKRSLLK</sequence>
<dbReference type="GO" id="GO:0008270">
    <property type="term" value="F:zinc ion binding"/>
    <property type="evidence" value="ECO:0007669"/>
    <property type="project" value="UniProtKB-KW"/>
</dbReference>
<evidence type="ECO:0000256" key="9">
    <source>
        <dbReference type="SAM" id="MobiDB-lite"/>
    </source>
</evidence>
<evidence type="ECO:0000256" key="1">
    <source>
        <dbReference type="ARBA" id="ARBA00004123"/>
    </source>
</evidence>
<dbReference type="PROSITE" id="PS50016">
    <property type="entry name" value="ZF_PHD_2"/>
    <property type="match status" value="1"/>
</dbReference>
<dbReference type="InterPro" id="IPR051776">
    <property type="entry name" value="Integrator_subunit_12"/>
</dbReference>
<feature type="domain" description="PHD-type" evidence="10">
    <location>
        <begin position="218"/>
        <end position="274"/>
    </location>
</feature>
<keyword evidence="4" id="KW-0479">Metal-binding</keyword>
<feature type="compositionally biased region" description="Low complexity" evidence="9">
    <location>
        <begin position="411"/>
        <end position="421"/>
    </location>
</feature>
<dbReference type="InterPro" id="IPR011011">
    <property type="entry name" value="Znf_FYVE_PHD"/>
</dbReference>
<accession>A0A0L8HK99</accession>
<dbReference type="GO" id="GO:0160240">
    <property type="term" value="P:RNA polymerase II transcription initiation surveillance"/>
    <property type="evidence" value="ECO:0007669"/>
    <property type="project" value="UniProtKB-ARBA"/>
</dbReference>
<feature type="region of interest" description="Disordered" evidence="9">
    <location>
        <begin position="360"/>
        <end position="392"/>
    </location>
</feature>
<evidence type="ECO:0000256" key="2">
    <source>
        <dbReference type="ARBA" id="ARBA00006009"/>
    </source>
</evidence>
<dbReference type="OrthoDB" id="5846437at2759"/>
<evidence type="ECO:0000256" key="3">
    <source>
        <dbReference type="ARBA" id="ARBA00016814"/>
    </source>
</evidence>